<reference evidence="4" key="1">
    <citation type="submission" date="2025-08" db="UniProtKB">
        <authorList>
            <consortium name="RefSeq"/>
        </authorList>
    </citation>
    <scope>IDENTIFICATION</scope>
    <source>
        <tissue evidence="4">Stem</tissue>
    </source>
</reference>
<keyword evidence="2" id="KW-0732">Signal</keyword>
<dbReference type="InParanoid" id="A0A1S4E0U4"/>
<dbReference type="RefSeq" id="XP_016901862.2">
    <property type="nucleotide sequence ID" value="XM_017046373.2"/>
</dbReference>
<evidence type="ECO:0000313" key="3">
    <source>
        <dbReference type="Proteomes" id="UP001652600"/>
    </source>
</evidence>
<feature type="chain" id="PRO_5046175544" evidence="2">
    <location>
        <begin position="23"/>
        <end position="134"/>
    </location>
</feature>
<proteinExistence type="predicted"/>
<evidence type="ECO:0000256" key="1">
    <source>
        <dbReference type="SAM" id="MobiDB-lite"/>
    </source>
</evidence>
<feature type="compositionally biased region" description="Gly residues" evidence="1">
    <location>
        <begin position="96"/>
        <end position="134"/>
    </location>
</feature>
<organism evidence="3 4">
    <name type="scientific">Cucumis melo</name>
    <name type="common">Muskmelon</name>
    <dbReference type="NCBI Taxonomy" id="3656"/>
    <lineage>
        <taxon>Eukaryota</taxon>
        <taxon>Viridiplantae</taxon>
        <taxon>Streptophyta</taxon>
        <taxon>Embryophyta</taxon>
        <taxon>Tracheophyta</taxon>
        <taxon>Spermatophyta</taxon>
        <taxon>Magnoliopsida</taxon>
        <taxon>eudicotyledons</taxon>
        <taxon>Gunneridae</taxon>
        <taxon>Pentapetalae</taxon>
        <taxon>rosids</taxon>
        <taxon>fabids</taxon>
        <taxon>Cucurbitales</taxon>
        <taxon>Cucurbitaceae</taxon>
        <taxon>Benincaseae</taxon>
        <taxon>Cucumis</taxon>
    </lineage>
</organism>
<dbReference type="AlphaFoldDB" id="A0A1S4E0U4"/>
<feature type="region of interest" description="Disordered" evidence="1">
    <location>
        <begin position="26"/>
        <end position="45"/>
    </location>
</feature>
<evidence type="ECO:0000313" key="4">
    <source>
        <dbReference type="RefSeq" id="XP_016901862.2"/>
    </source>
</evidence>
<evidence type="ECO:0000256" key="2">
    <source>
        <dbReference type="SAM" id="SignalP"/>
    </source>
</evidence>
<keyword evidence="3" id="KW-1185">Reference proteome</keyword>
<name>A0A1S4E0U4_CUCME</name>
<dbReference type="GeneID" id="103496043"/>
<feature type="region of interest" description="Disordered" evidence="1">
    <location>
        <begin position="81"/>
        <end position="134"/>
    </location>
</feature>
<accession>A0A1S4E0U4</accession>
<gene>
    <name evidence="4" type="primary">LOC103496043</name>
</gene>
<sequence length="134" mass="13441">MNSKAVVFACLLLLVSAVVAIAAEGNQEQPQSAKATGVNDKRGVEESKMRCYHGCCRYYGHDCVRCCGSLAEAQDAAAAANAAAEEENEVEVTPQGWGGHGGWGGGGRGGWGGGGRGGWGGGGRGGWGGGGGRK</sequence>
<protein>
    <submittedName>
        <fullName evidence="4">Late embryogenesis abundant protein M17-like isoform X1</fullName>
    </submittedName>
</protein>
<feature type="signal peptide" evidence="2">
    <location>
        <begin position="1"/>
        <end position="22"/>
    </location>
</feature>
<dbReference type="Proteomes" id="UP001652600">
    <property type="component" value="Chromosome 11"/>
</dbReference>